<evidence type="ECO:0000256" key="2">
    <source>
        <dbReference type="ARBA" id="ARBA00009130"/>
    </source>
</evidence>
<comment type="cofactor">
    <cofactor evidence="1">
        <name>FAD</name>
        <dbReference type="ChEBI" id="CHEBI:57692"/>
    </cofactor>
</comment>
<dbReference type="RefSeq" id="WP_334319245.1">
    <property type="nucleotide sequence ID" value="NZ_CP109796.1"/>
</dbReference>
<gene>
    <name evidence="8" type="ORF">AW736_09315</name>
</gene>
<dbReference type="InterPro" id="IPR036188">
    <property type="entry name" value="FAD/NAD-bd_sf"/>
</dbReference>
<dbReference type="SMART" id="SM00450">
    <property type="entry name" value="RHOD"/>
    <property type="match status" value="1"/>
</dbReference>
<dbReference type="InterPro" id="IPR023753">
    <property type="entry name" value="FAD/NAD-binding_dom"/>
</dbReference>
<evidence type="ECO:0000256" key="6">
    <source>
        <dbReference type="ARBA" id="ARBA00023284"/>
    </source>
</evidence>
<keyword evidence="3" id="KW-0285">Flavoprotein</keyword>
<evidence type="ECO:0000256" key="4">
    <source>
        <dbReference type="ARBA" id="ARBA00022827"/>
    </source>
</evidence>
<dbReference type="Gene3D" id="3.50.50.60">
    <property type="entry name" value="FAD/NAD(P)-binding domain"/>
    <property type="match status" value="2"/>
</dbReference>
<keyword evidence="4" id="KW-0274">FAD</keyword>
<dbReference type="PROSITE" id="PS50206">
    <property type="entry name" value="RHODANESE_3"/>
    <property type="match status" value="1"/>
</dbReference>
<dbReference type="EMBL" id="LRRQ01000113">
    <property type="protein sequence ID" value="OAM88968.1"/>
    <property type="molecule type" value="Genomic_DNA"/>
</dbReference>
<evidence type="ECO:0000259" key="7">
    <source>
        <dbReference type="PROSITE" id="PS50206"/>
    </source>
</evidence>
<dbReference type="InterPro" id="IPR036873">
    <property type="entry name" value="Rhodanese-like_dom_sf"/>
</dbReference>
<accession>A0A178IGW1</accession>
<proteinExistence type="inferred from homology"/>
<dbReference type="PROSITE" id="PS01148">
    <property type="entry name" value="UPF0033"/>
    <property type="match status" value="1"/>
</dbReference>
<dbReference type="STRING" id="1184151.AW736_09315"/>
<dbReference type="Pfam" id="PF00581">
    <property type="entry name" value="Rhodanese"/>
    <property type="match status" value="1"/>
</dbReference>
<keyword evidence="5" id="KW-0560">Oxidoreductase</keyword>
<dbReference type="Gene3D" id="3.30.110.40">
    <property type="entry name" value="TusA-like domain"/>
    <property type="match status" value="1"/>
</dbReference>
<dbReference type="SUPFAM" id="SSF52821">
    <property type="entry name" value="Rhodanese/Cell cycle control phosphatase"/>
    <property type="match status" value="1"/>
</dbReference>
<dbReference type="InterPro" id="IPR050260">
    <property type="entry name" value="FAD-bd_OxRdtase"/>
</dbReference>
<sequence length="824" mass="86837">MNINARRNGLRVVIVGGVAAGASAAARARRLDESARITVVERGPDVSFANCGLPYHVGGEIADRSRLAVHTPESLSALLDIEVLTHTEVTKIDRKRKVLEVRGVKTNSCRELAYDRLILAPGALPLRPPLPGVGDPRVFTLRNLQDMDRIKAAVERAESALVIGGGFIGLEMAEQLRRTACAVTLVEAFDQVLPPLDPEIAAPVAQELRAAGVALVLGDPIAGFAEDSGRLTAELKSGRRVQADFAVLAIGVRPESELAAAAGLELGARGAIKVDRFMRTSDPDIYAAGDVVESFDRLTGTPMNLPLGGPANRQGRVIADHIFRPETARPYPGHLGTAVVRVFDLVAGTTGWSEKRLRDAGRAYRATVVTDHQHAGYFPGATPLTVKLLWSPEDGKLLGAQVVGADGVDKRLDVLAAALAGGLTIDDLAELELAYAPPFGSARDVVNTAGFAAQNVRDGLVRTVDSPPEGYAVLDVRPVEAVTTSPVPGAVNIPYAELRSRLGELDRGRSWLAVCALGKTSYFAARVLTQAGFEVVGLAGGLRVRPQATAKRAEGDVNDLPPKPMVKSFLAVETATGTMTLDCTGLSCPGPLLRVKAACETLRPGAELAVTASDPGFANDVEAFARSTGLELLGVERTKGVVSARLRRPAVPIRGGAGSNASLGEPRRKGATAVVFSGEMDKVMAALVVANGAAALGGHVTLFFTFWGLNALRRGQPVATSGKSFLDRMFGRMLPRGLEALPLSKLNFLGAGRRLMKHQMASKGLPNLPGLLGAARLAGVRLVACTMSMEAMGIRPEELIDGVEFGGVADYLESAERSGTNLFV</sequence>
<dbReference type="PANTHER" id="PTHR43429">
    <property type="entry name" value="PYRIDINE NUCLEOTIDE-DISULFIDE OXIDOREDUCTASE DOMAIN-CONTAINING"/>
    <property type="match status" value="1"/>
</dbReference>
<dbReference type="PRINTS" id="PR00411">
    <property type="entry name" value="PNDRDTASEI"/>
</dbReference>
<dbReference type="SUPFAM" id="SSF55424">
    <property type="entry name" value="FAD/NAD-linked reductases, dimerisation (C-terminal) domain"/>
    <property type="match status" value="1"/>
</dbReference>
<dbReference type="Pfam" id="PF07992">
    <property type="entry name" value="Pyr_redox_2"/>
    <property type="match status" value="1"/>
</dbReference>
<dbReference type="SUPFAM" id="SSF51905">
    <property type="entry name" value="FAD/NAD(P)-binding domain"/>
    <property type="match status" value="1"/>
</dbReference>
<dbReference type="GO" id="GO:0016491">
    <property type="term" value="F:oxidoreductase activity"/>
    <property type="evidence" value="ECO:0007669"/>
    <property type="project" value="UniProtKB-KW"/>
</dbReference>
<dbReference type="PRINTS" id="PR00368">
    <property type="entry name" value="FADPNR"/>
</dbReference>
<keyword evidence="6" id="KW-0676">Redox-active center</keyword>
<dbReference type="Pfam" id="PF01206">
    <property type="entry name" value="TusA"/>
    <property type="match status" value="1"/>
</dbReference>
<protein>
    <recommendedName>
        <fullName evidence="7">Rhodanese domain-containing protein</fullName>
    </recommendedName>
</protein>
<dbReference type="Proteomes" id="UP000078486">
    <property type="component" value="Unassembled WGS sequence"/>
</dbReference>
<dbReference type="Pfam" id="PF13686">
    <property type="entry name" value="DrsE_2"/>
    <property type="match status" value="1"/>
</dbReference>
<evidence type="ECO:0000313" key="8">
    <source>
        <dbReference type="EMBL" id="OAM88968.1"/>
    </source>
</evidence>
<dbReference type="InterPro" id="IPR001455">
    <property type="entry name" value="TusA-like"/>
</dbReference>
<dbReference type="Gene3D" id="3.40.250.10">
    <property type="entry name" value="Rhodanese-like domain"/>
    <property type="match status" value="1"/>
</dbReference>
<evidence type="ECO:0000256" key="5">
    <source>
        <dbReference type="ARBA" id="ARBA00023002"/>
    </source>
</evidence>
<dbReference type="Gene3D" id="3.40.1260.10">
    <property type="entry name" value="DsrEFH-like"/>
    <property type="match status" value="1"/>
</dbReference>
<comment type="caution">
    <text evidence="8">The sequence shown here is derived from an EMBL/GenBank/DDBJ whole genome shotgun (WGS) entry which is preliminary data.</text>
</comment>
<dbReference type="InterPro" id="IPR004099">
    <property type="entry name" value="Pyr_nucl-diS_OxRdtase_dimer"/>
</dbReference>
<dbReference type="AlphaFoldDB" id="A0A178IGW1"/>
<keyword evidence="9" id="KW-1185">Reference proteome</keyword>
<dbReference type="SUPFAM" id="SSF75169">
    <property type="entry name" value="DsrEFH-like"/>
    <property type="match status" value="1"/>
</dbReference>
<organism evidence="8 9">
    <name type="scientific">Termitidicoccus mucosus</name>
    <dbReference type="NCBI Taxonomy" id="1184151"/>
    <lineage>
        <taxon>Bacteria</taxon>
        <taxon>Pseudomonadati</taxon>
        <taxon>Verrucomicrobiota</taxon>
        <taxon>Opitutia</taxon>
        <taxon>Opitutales</taxon>
        <taxon>Opitutaceae</taxon>
        <taxon>Termitidicoccus</taxon>
    </lineage>
</organism>
<name>A0A178IGW1_9BACT</name>
<dbReference type="PANTHER" id="PTHR43429:SF1">
    <property type="entry name" value="NAD(P)H SULFUR OXIDOREDUCTASE (COA-DEPENDENT)"/>
    <property type="match status" value="1"/>
</dbReference>
<dbReference type="Pfam" id="PF02852">
    <property type="entry name" value="Pyr_redox_dim"/>
    <property type="match status" value="1"/>
</dbReference>
<reference evidence="8 9" key="1">
    <citation type="submission" date="2016-01" db="EMBL/GenBank/DDBJ databases">
        <title>High potential of lignocellulose degradation of a new Verrucomicrobia species.</title>
        <authorList>
            <person name="Wang Y."/>
            <person name="Shi Y."/>
            <person name="Qiu Z."/>
            <person name="Liu S."/>
            <person name="Yang H."/>
        </authorList>
    </citation>
    <scope>NUCLEOTIDE SEQUENCE [LARGE SCALE GENOMIC DNA]</scope>
    <source>
        <strain evidence="8 9">TSB47</strain>
    </source>
</reference>
<dbReference type="InterPro" id="IPR032836">
    <property type="entry name" value="DsrE2-like"/>
</dbReference>
<dbReference type="InterPro" id="IPR027396">
    <property type="entry name" value="DsrEFH-like"/>
</dbReference>
<dbReference type="SUPFAM" id="SSF64307">
    <property type="entry name" value="SirA-like"/>
    <property type="match status" value="1"/>
</dbReference>
<evidence type="ECO:0000313" key="9">
    <source>
        <dbReference type="Proteomes" id="UP000078486"/>
    </source>
</evidence>
<comment type="similarity">
    <text evidence="2">Belongs to the class-III pyridine nucleotide-disulfide oxidoreductase family.</text>
</comment>
<feature type="domain" description="Rhodanese" evidence="7">
    <location>
        <begin position="467"/>
        <end position="549"/>
    </location>
</feature>
<dbReference type="InterPro" id="IPR016156">
    <property type="entry name" value="FAD/NAD-linked_Rdtase_dimer_sf"/>
</dbReference>
<dbReference type="InterPro" id="IPR036868">
    <property type="entry name" value="TusA-like_sf"/>
</dbReference>
<dbReference type="InterPro" id="IPR001763">
    <property type="entry name" value="Rhodanese-like_dom"/>
</dbReference>
<evidence type="ECO:0000256" key="1">
    <source>
        <dbReference type="ARBA" id="ARBA00001974"/>
    </source>
</evidence>
<evidence type="ECO:0000256" key="3">
    <source>
        <dbReference type="ARBA" id="ARBA00022630"/>
    </source>
</evidence>